<dbReference type="InterPro" id="IPR000873">
    <property type="entry name" value="AMP-dep_synth/lig_dom"/>
</dbReference>
<dbReference type="Gene3D" id="3.40.50.12780">
    <property type="entry name" value="N-terminal domain of ligase-like"/>
    <property type="match status" value="1"/>
</dbReference>
<feature type="transmembrane region" description="Helical" evidence="1">
    <location>
        <begin position="645"/>
        <end position="668"/>
    </location>
</feature>
<dbReference type="GO" id="GO:0043041">
    <property type="term" value="P:amino acid activation for nonribosomal peptide biosynthetic process"/>
    <property type="evidence" value="ECO:0007669"/>
    <property type="project" value="TreeGrafter"/>
</dbReference>
<dbReference type="Proteomes" id="UP000076925">
    <property type="component" value="Unassembled WGS sequence"/>
</dbReference>
<dbReference type="Pfam" id="PF14602">
    <property type="entry name" value="Hexapep_2"/>
    <property type="match status" value="1"/>
</dbReference>
<keyword evidence="1" id="KW-1133">Transmembrane helix</keyword>
<name>A0A139XEF0_9CYAN</name>
<feature type="transmembrane region" description="Helical" evidence="1">
    <location>
        <begin position="1134"/>
        <end position="1152"/>
    </location>
</feature>
<feature type="transmembrane region" description="Helical" evidence="1">
    <location>
        <begin position="1217"/>
        <end position="1235"/>
    </location>
</feature>
<evidence type="ECO:0000313" key="4">
    <source>
        <dbReference type="Proteomes" id="UP000076925"/>
    </source>
</evidence>
<feature type="domain" description="Carrier" evidence="2">
    <location>
        <begin position="540"/>
        <end position="617"/>
    </location>
</feature>
<feature type="transmembrane region" description="Helical" evidence="1">
    <location>
        <begin position="881"/>
        <end position="901"/>
    </location>
</feature>
<dbReference type="PROSITE" id="PS00455">
    <property type="entry name" value="AMP_BINDING"/>
    <property type="match status" value="1"/>
</dbReference>
<dbReference type="InterPro" id="IPR009081">
    <property type="entry name" value="PP-bd_ACP"/>
</dbReference>
<dbReference type="FunFam" id="3.40.50.12780:FF:000012">
    <property type="entry name" value="Non-ribosomal peptide synthetase"/>
    <property type="match status" value="1"/>
</dbReference>
<dbReference type="SUPFAM" id="SSF47336">
    <property type="entry name" value="ACP-like"/>
    <property type="match status" value="1"/>
</dbReference>
<feature type="transmembrane region" description="Helical" evidence="1">
    <location>
        <begin position="966"/>
        <end position="985"/>
    </location>
</feature>
<dbReference type="InterPro" id="IPR042099">
    <property type="entry name" value="ANL_N_sf"/>
</dbReference>
<dbReference type="InterPro" id="IPR025110">
    <property type="entry name" value="AMP-bd_C"/>
</dbReference>
<reference evidence="3 4" key="1">
    <citation type="journal article" date="2013" name="Genome Biol. Evol.">
        <title>Genomes of Stigonematalean cyanobacteria (subsection V) and the evolution of oxygenic photosynthesis from prokaryotes to plastids.</title>
        <authorList>
            <person name="Dagan T."/>
            <person name="Roettger M."/>
            <person name="Stucken K."/>
            <person name="Landan G."/>
            <person name="Koch R."/>
            <person name="Major P."/>
            <person name="Gould S.B."/>
            <person name="Goremykin V.V."/>
            <person name="Rippka R."/>
            <person name="Tandeau de Marsac N."/>
            <person name="Gugger M."/>
            <person name="Lockhart P.J."/>
            <person name="Allen J.F."/>
            <person name="Brune I."/>
            <person name="Maus I."/>
            <person name="Puhler A."/>
            <person name="Martin W.F."/>
        </authorList>
    </citation>
    <scope>NUCLEOTIDE SEQUENCE [LARGE SCALE GENOMIC DNA]</scope>
    <source>
        <strain evidence="3 4">PCC 7110</strain>
    </source>
</reference>
<feature type="transmembrane region" description="Helical" evidence="1">
    <location>
        <begin position="1164"/>
        <end position="1183"/>
    </location>
</feature>
<dbReference type="InterPro" id="IPR020845">
    <property type="entry name" value="AMP-binding_CS"/>
</dbReference>
<dbReference type="GO" id="GO:0005737">
    <property type="term" value="C:cytoplasm"/>
    <property type="evidence" value="ECO:0007669"/>
    <property type="project" value="TreeGrafter"/>
</dbReference>
<feature type="transmembrane region" description="Helical" evidence="1">
    <location>
        <begin position="688"/>
        <end position="709"/>
    </location>
</feature>
<dbReference type="CDD" id="cd05930">
    <property type="entry name" value="A_NRPS"/>
    <property type="match status" value="1"/>
</dbReference>
<comment type="caution">
    <text evidence="3">The sequence shown here is derived from an EMBL/GenBank/DDBJ whole genome shotgun (WGS) entry which is preliminary data.</text>
</comment>
<dbReference type="InterPro" id="IPR045851">
    <property type="entry name" value="AMP-bd_C_sf"/>
</dbReference>
<evidence type="ECO:0000256" key="1">
    <source>
        <dbReference type="SAM" id="Phobius"/>
    </source>
</evidence>
<protein>
    <submittedName>
        <fullName evidence="3">Peptide synthetase</fullName>
    </submittedName>
</protein>
<dbReference type="NCBIfam" id="TIGR02353">
    <property type="entry name" value="NRPS_term_dom"/>
    <property type="match status" value="1"/>
</dbReference>
<dbReference type="RefSeq" id="WP_017745247.1">
    <property type="nucleotide sequence ID" value="NZ_KQ976354.1"/>
</dbReference>
<keyword evidence="1" id="KW-0472">Membrane</keyword>
<dbReference type="EMBL" id="ANNX02000016">
    <property type="protein sequence ID" value="KYC43081.1"/>
    <property type="molecule type" value="Genomic_DNA"/>
</dbReference>
<dbReference type="Pfam" id="PF13193">
    <property type="entry name" value="AMP-binding_C"/>
    <property type="match status" value="1"/>
</dbReference>
<dbReference type="PANTHER" id="PTHR45527">
    <property type="entry name" value="NONRIBOSOMAL PEPTIDE SYNTHETASE"/>
    <property type="match status" value="1"/>
</dbReference>
<organism evidence="3 4">
    <name type="scientific">Scytonema hofmannii PCC 7110</name>
    <dbReference type="NCBI Taxonomy" id="128403"/>
    <lineage>
        <taxon>Bacteria</taxon>
        <taxon>Bacillati</taxon>
        <taxon>Cyanobacteriota</taxon>
        <taxon>Cyanophyceae</taxon>
        <taxon>Nostocales</taxon>
        <taxon>Scytonemataceae</taxon>
        <taxon>Scytonema</taxon>
    </lineage>
</organism>
<dbReference type="GO" id="GO:0044550">
    <property type="term" value="P:secondary metabolite biosynthetic process"/>
    <property type="evidence" value="ECO:0007669"/>
    <property type="project" value="TreeGrafter"/>
</dbReference>
<dbReference type="OrthoDB" id="9765680at2"/>
<dbReference type="InterPro" id="IPR036736">
    <property type="entry name" value="ACP-like_sf"/>
</dbReference>
<dbReference type="Gene3D" id="1.10.1200.10">
    <property type="entry name" value="ACP-like"/>
    <property type="match status" value="1"/>
</dbReference>
<dbReference type="InterPro" id="IPR010071">
    <property type="entry name" value="AA_adenyl_dom"/>
</dbReference>
<dbReference type="STRING" id="128403.WA1_13345"/>
<dbReference type="GO" id="GO:0031470">
    <property type="term" value="C:carboxysome"/>
    <property type="evidence" value="ECO:0007669"/>
    <property type="project" value="UniProtKB-ARBA"/>
</dbReference>
<dbReference type="SUPFAM" id="SSF56801">
    <property type="entry name" value="Acetyl-CoA synthetase-like"/>
    <property type="match status" value="1"/>
</dbReference>
<dbReference type="Pfam" id="PF00501">
    <property type="entry name" value="AMP-binding"/>
    <property type="match status" value="1"/>
</dbReference>
<proteinExistence type="predicted"/>
<dbReference type="InterPro" id="IPR012728">
    <property type="entry name" value="Pls/PosA_C"/>
</dbReference>
<dbReference type="SUPFAM" id="SSF51161">
    <property type="entry name" value="Trimeric LpxA-like enzymes"/>
    <property type="match status" value="3"/>
</dbReference>
<feature type="transmembrane region" description="Helical" evidence="1">
    <location>
        <begin position="921"/>
        <end position="945"/>
    </location>
</feature>
<evidence type="ECO:0000259" key="2">
    <source>
        <dbReference type="PROSITE" id="PS50075"/>
    </source>
</evidence>
<keyword evidence="4" id="KW-1185">Reference proteome</keyword>
<dbReference type="FunFam" id="3.40.50.980:FF:000001">
    <property type="entry name" value="Non-ribosomal peptide synthetase"/>
    <property type="match status" value="1"/>
</dbReference>
<dbReference type="Gene3D" id="2.160.10.10">
    <property type="entry name" value="Hexapeptide repeat proteins"/>
    <property type="match status" value="3"/>
</dbReference>
<dbReference type="PANTHER" id="PTHR45527:SF1">
    <property type="entry name" value="FATTY ACID SYNTHASE"/>
    <property type="match status" value="1"/>
</dbReference>
<accession>A0A139XEF0</accession>
<dbReference type="Gene3D" id="3.30.300.30">
    <property type="match status" value="1"/>
</dbReference>
<dbReference type="GO" id="GO:0031177">
    <property type="term" value="F:phosphopantetheine binding"/>
    <property type="evidence" value="ECO:0007669"/>
    <property type="project" value="TreeGrafter"/>
</dbReference>
<gene>
    <name evidence="3" type="ORF">WA1_13345</name>
</gene>
<dbReference type="Pfam" id="PF00550">
    <property type="entry name" value="PP-binding"/>
    <property type="match status" value="1"/>
</dbReference>
<keyword evidence="1" id="KW-0812">Transmembrane</keyword>
<dbReference type="NCBIfam" id="TIGR01733">
    <property type="entry name" value="AA-adenyl-dom"/>
    <property type="match status" value="1"/>
</dbReference>
<evidence type="ECO:0000313" key="3">
    <source>
        <dbReference type="EMBL" id="KYC43081.1"/>
    </source>
</evidence>
<dbReference type="PROSITE" id="PS50075">
    <property type="entry name" value="CARRIER"/>
    <property type="match status" value="1"/>
</dbReference>
<dbReference type="GO" id="GO:0043886">
    <property type="term" value="F:structural constituent of carboxysome shell"/>
    <property type="evidence" value="ECO:0007669"/>
    <property type="project" value="UniProtKB-ARBA"/>
</dbReference>
<dbReference type="InterPro" id="IPR001451">
    <property type="entry name" value="Hexapep"/>
</dbReference>
<sequence>MDTKYRWSNKQSNTKIVKFINTKFDDFSHKVIPQRLHYFFENRCDIDANAIALIYETESLSYAELDARANQLANYFIHEGISQGNRIGILLERSVNTYVTLLAILKSGGAFVPLDSSFPQDRITFIAKNASLDLLVSTTNLSELTAGVSCRVLMLDAVTTDVAVQPKTRIALLDHEDELCYIIYTSGSTGRPKGVAVNHLNICSFISICTPIYGVSSWDRVYQGIIIAFDFSVEEIWPTFAVGATLIVGPTDHRKIGSDLADFLIEQKVTMLYCVPTLLATIDKDIPTIHTLIVGGEACPHDLVKRWSHSGRRMLNTYGPTETTITALWTELIPEKAVTIGKPLPHYSVYILNEDLQEVPQGEIGEICIGGIGVTQGYVNLPEQTASKFIPNPFEPSYKEEKLYRSGDLGRVTPDGEIEYLGRIDRQVKIRGYRIELAEIEAILLENQEIENAIVSLVSIDDAVKELAAYIKLRIPVADHEALKHRLYTSLNSRLPSYMVPAFIEILDAIPTLPNGKADHSNLPTPTTARLRQNSGNYVPPATQLEQELANSWGHVFGNNNISVEENFFEDLGGHSLFAARTISNLRLNPALQNLSIADLYSHATIRSLANHIESIQQQQSQSITSQAPTKSQVRTVRHHSNLQVWFCGGVQILLLYLLFAILGVPLILLLGDTYNWSSPLQVCANVILLSIAWLPITIILPIIAKWLLIGRFRPGRYPLWSWYYCRWWLVRKILELAPLDYLAGSPLMPFYVRLLGGRIGKGCHIGTKDLHLPDLIAIADEVSIGYSVQIQPFIVEDGWLYQAPIQIGAHSFIGTNSVVMLGSSIGRGVLLAEQSLVAQDQIIPDNEAWAGSPSQRTTDVDPVVTEISVRKTPVLKWSPVLWVGFVAGLVLLNILPVTIFMPGLVFEYVISQGDALKGLVFTPIAGLLYVLTACTLVALGKWLLMPTSRPGIFPEQSGFGLRKWLVDKLIFISLAVTNTLYATLYTAPWLRLLGAKIGPRSEVSTVSHIDPNLLTVGAESFVADFATIGSARYYNGFIALGTTELGCRSFVGNAALIPDNTYLGDNSLIGVQSVPPTWFVKSGTSWLGSPAIFLPRRQQNECFDESMTFRPSIQLVAGRLAIEFLRVILPPTLMYVLVIQNILGISWLISVVSKPMLITLWPILYFTSLLLVTILVAMLKWITVGRYRPRVEPLWSNFVRRTELITGLYESVAVPFLLKWFTGTPLLAPLLHLFGASIGRRVYMETTFLTEFDLVRIADDAAIANLTSLQTHLFEDRVMKMSKLRIGRGCTVGPRSVVLYDSEMEAGAKLDALSLVMKGEMLPFKSHWQGIPSRSVEN</sequence>
<dbReference type="InterPro" id="IPR011004">
    <property type="entry name" value="Trimer_LpxA-like_sf"/>
</dbReference>